<dbReference type="Pfam" id="PF00106">
    <property type="entry name" value="adh_short"/>
    <property type="match status" value="1"/>
</dbReference>
<organism evidence="2 3">
    <name type="scientific">Clonostachys rhizophaga</name>
    <dbReference type="NCBI Taxonomy" id="160324"/>
    <lineage>
        <taxon>Eukaryota</taxon>
        <taxon>Fungi</taxon>
        <taxon>Dikarya</taxon>
        <taxon>Ascomycota</taxon>
        <taxon>Pezizomycotina</taxon>
        <taxon>Sordariomycetes</taxon>
        <taxon>Hypocreomycetidae</taxon>
        <taxon>Hypocreales</taxon>
        <taxon>Bionectriaceae</taxon>
        <taxon>Clonostachys</taxon>
    </lineage>
</organism>
<dbReference type="PANTHER" id="PTHR43157">
    <property type="entry name" value="PHOSPHATIDYLINOSITOL-GLYCAN BIOSYNTHESIS CLASS F PROTEIN-RELATED"/>
    <property type="match status" value="1"/>
</dbReference>
<dbReference type="PANTHER" id="PTHR43157:SF61">
    <property type="entry name" value="DEHYDROGENASE_REDUCTASE FAMILY PROTEIN, PUTATIVE (AFU_ORTHOLOGUE AFUA_3G01250)-RELATED"/>
    <property type="match status" value="1"/>
</dbReference>
<protein>
    <submittedName>
        <fullName evidence="2">Uncharacterized protein</fullName>
    </submittedName>
</protein>
<dbReference type="GO" id="GO:0016491">
    <property type="term" value="F:oxidoreductase activity"/>
    <property type="evidence" value="ECO:0007669"/>
    <property type="project" value="UniProtKB-KW"/>
</dbReference>
<sequence length="361" mass="39363">MSLGFFTILRAQYKNLPISLKKEDCAGKTYVVTGSNTGLGFECVKHLASMGAGQIIMGVRNTSSGEKAKATIESQTGCSKSVIQVWHMDLSKLETVKSFVDKIKGLDRVDGIVENAAVAMGEWVVPNKKDGLEMSVAVNVIGTIYMAVLLIPFLREMGKQHGVVVPITIIGSIVALSPEAKSCYDKLVSGNILEDVADQAKWEPLFHHFYPFSKFLLYMFLRELTNRTPVTESGVIVNFVNPGICSTELDRNAHGPVGRQVKMARMIMGRTAEMGSRTLLHGLAAGSESHGKVLSECEIKDYFVPDWMKDGKALAMGNRIWEEVSAKLEQLDPGCMEAVVNFKGPLDDNAANLTTSDGVLI</sequence>
<comment type="caution">
    <text evidence="2">The sequence shown here is derived from an EMBL/GenBank/DDBJ whole genome shotgun (WGS) entry which is preliminary data.</text>
</comment>
<dbReference type="PRINTS" id="PR00081">
    <property type="entry name" value="GDHRDH"/>
</dbReference>
<accession>A0A9N9YF88</accession>
<gene>
    <name evidence="2" type="ORF">CRHIZ90672A_00005598</name>
</gene>
<reference evidence="2" key="1">
    <citation type="submission" date="2021-10" db="EMBL/GenBank/DDBJ databases">
        <authorList>
            <person name="Piombo E."/>
        </authorList>
    </citation>
    <scope>NUCLEOTIDE SEQUENCE</scope>
</reference>
<keyword evidence="3" id="KW-1185">Reference proteome</keyword>
<evidence type="ECO:0000313" key="3">
    <source>
        <dbReference type="Proteomes" id="UP000696573"/>
    </source>
</evidence>
<dbReference type="SUPFAM" id="SSF51735">
    <property type="entry name" value="NAD(P)-binding Rossmann-fold domains"/>
    <property type="match status" value="1"/>
</dbReference>
<dbReference type="AlphaFoldDB" id="A0A9N9YF88"/>
<dbReference type="InterPro" id="IPR036291">
    <property type="entry name" value="NAD(P)-bd_dom_sf"/>
</dbReference>
<dbReference type="InterPro" id="IPR002347">
    <property type="entry name" value="SDR_fam"/>
</dbReference>
<dbReference type="Gene3D" id="3.40.50.720">
    <property type="entry name" value="NAD(P)-binding Rossmann-like Domain"/>
    <property type="match status" value="1"/>
</dbReference>
<dbReference type="Proteomes" id="UP000696573">
    <property type="component" value="Unassembled WGS sequence"/>
</dbReference>
<dbReference type="OrthoDB" id="542013at2759"/>
<keyword evidence="1" id="KW-0560">Oxidoreductase</keyword>
<name>A0A9N9YF88_9HYPO</name>
<proteinExistence type="predicted"/>
<dbReference type="EMBL" id="CABFNQ020000544">
    <property type="protein sequence ID" value="CAH0018967.1"/>
    <property type="molecule type" value="Genomic_DNA"/>
</dbReference>
<evidence type="ECO:0000313" key="2">
    <source>
        <dbReference type="EMBL" id="CAH0018967.1"/>
    </source>
</evidence>
<evidence type="ECO:0000256" key="1">
    <source>
        <dbReference type="ARBA" id="ARBA00023002"/>
    </source>
</evidence>